<sequence length="92" mass="10293">MASKSLYSPFDFDFGLRSEWESTDELPLLFVPQSPLHLVWLLPSLLKLAFAISLSCFGHSFSYVSEVLLFLTPGIFFSICACFRSFASVSEG</sequence>
<evidence type="ECO:0000313" key="2">
    <source>
        <dbReference type="EMBL" id="KAK9021994.1"/>
    </source>
</evidence>
<protein>
    <submittedName>
        <fullName evidence="2">Uncharacterized protein</fullName>
    </submittedName>
</protein>
<keyword evidence="1" id="KW-0472">Membrane</keyword>
<proteinExistence type="predicted"/>
<name>A0ABR2SAM1_9ROSI</name>
<dbReference type="Proteomes" id="UP001396334">
    <property type="component" value="Unassembled WGS sequence"/>
</dbReference>
<feature type="transmembrane region" description="Helical" evidence="1">
    <location>
        <begin position="38"/>
        <end position="61"/>
    </location>
</feature>
<keyword evidence="3" id="KW-1185">Reference proteome</keyword>
<keyword evidence="1" id="KW-1133">Transmembrane helix</keyword>
<reference evidence="2 3" key="1">
    <citation type="journal article" date="2024" name="G3 (Bethesda)">
        <title>Genome assembly of Hibiscus sabdariffa L. provides insights into metabolisms of medicinal natural products.</title>
        <authorList>
            <person name="Kim T."/>
        </authorList>
    </citation>
    <scope>NUCLEOTIDE SEQUENCE [LARGE SCALE GENOMIC DNA]</scope>
    <source>
        <strain evidence="2">TK-2024</strain>
        <tissue evidence="2">Old leaves</tissue>
    </source>
</reference>
<evidence type="ECO:0000256" key="1">
    <source>
        <dbReference type="SAM" id="Phobius"/>
    </source>
</evidence>
<evidence type="ECO:0000313" key="3">
    <source>
        <dbReference type="Proteomes" id="UP001396334"/>
    </source>
</evidence>
<gene>
    <name evidence="2" type="ORF">V6N11_011953</name>
</gene>
<feature type="transmembrane region" description="Helical" evidence="1">
    <location>
        <begin position="67"/>
        <end position="87"/>
    </location>
</feature>
<accession>A0ABR2SAM1</accession>
<organism evidence="2 3">
    <name type="scientific">Hibiscus sabdariffa</name>
    <name type="common">roselle</name>
    <dbReference type="NCBI Taxonomy" id="183260"/>
    <lineage>
        <taxon>Eukaryota</taxon>
        <taxon>Viridiplantae</taxon>
        <taxon>Streptophyta</taxon>
        <taxon>Embryophyta</taxon>
        <taxon>Tracheophyta</taxon>
        <taxon>Spermatophyta</taxon>
        <taxon>Magnoliopsida</taxon>
        <taxon>eudicotyledons</taxon>
        <taxon>Gunneridae</taxon>
        <taxon>Pentapetalae</taxon>
        <taxon>rosids</taxon>
        <taxon>malvids</taxon>
        <taxon>Malvales</taxon>
        <taxon>Malvaceae</taxon>
        <taxon>Malvoideae</taxon>
        <taxon>Hibiscus</taxon>
    </lineage>
</organism>
<comment type="caution">
    <text evidence="2">The sequence shown here is derived from an EMBL/GenBank/DDBJ whole genome shotgun (WGS) entry which is preliminary data.</text>
</comment>
<dbReference type="EMBL" id="JBBPBN010000016">
    <property type="protein sequence ID" value="KAK9021994.1"/>
    <property type="molecule type" value="Genomic_DNA"/>
</dbReference>
<keyword evidence="1" id="KW-0812">Transmembrane</keyword>